<name>A0A1Y2FQA8_PROLT</name>
<feature type="compositionally biased region" description="Low complexity" evidence="1">
    <location>
        <begin position="45"/>
        <end position="57"/>
    </location>
</feature>
<dbReference type="Gene3D" id="3.40.30.10">
    <property type="entry name" value="Glutaredoxin"/>
    <property type="match status" value="1"/>
</dbReference>
<dbReference type="EMBL" id="MCFI01000003">
    <property type="protein sequence ID" value="ORY86170.1"/>
    <property type="molecule type" value="Genomic_DNA"/>
</dbReference>
<evidence type="ECO:0008006" key="4">
    <source>
        <dbReference type="Google" id="ProtNLM"/>
    </source>
</evidence>
<dbReference type="GeneID" id="63782988"/>
<evidence type="ECO:0000313" key="2">
    <source>
        <dbReference type="EMBL" id="ORY86170.1"/>
    </source>
</evidence>
<dbReference type="InterPro" id="IPR051499">
    <property type="entry name" value="Phosducin-like_reg"/>
</dbReference>
<sequence length="303" mass="32790">MAETMRSLFANDSSIARALDGDDENDDLRSEDSAGSSDLREQHDTTASLTSSSSSTAVQGSITTQMQTTGRHPTGTYNTGPKGVRADASAFKQAASDAHAGKQLLYNASLAKRAMTTTTWSEDQQEADLRERWVEMRLKELSKQKSGGNGDVNEESTSAATANVMRRVDADGFLSTVERERRVCVVVTDEQASAETQEMLAIMRNIAKRHGKQAVQLTKTPTQPVTFIQLSAQEAELDVVAVPAVLGYTDGQLEANLMRVAEERAPGTRVSEASMEQVLQKYGIVGVPALRGQALSDEDEEDD</sequence>
<comment type="caution">
    <text evidence="2">The sequence shown here is derived from an EMBL/GenBank/DDBJ whole genome shotgun (WGS) entry which is preliminary data.</text>
</comment>
<dbReference type="STRING" id="56484.A0A1Y2FQA8"/>
<feature type="region of interest" description="Disordered" evidence="1">
    <location>
        <begin position="1"/>
        <end position="84"/>
    </location>
</feature>
<evidence type="ECO:0000256" key="1">
    <source>
        <dbReference type="SAM" id="MobiDB-lite"/>
    </source>
</evidence>
<dbReference type="PANTHER" id="PTHR46052">
    <property type="entry name" value="PHOSDUCIN-LIKE PROTEIN"/>
    <property type="match status" value="1"/>
</dbReference>
<dbReference type="SUPFAM" id="SSF52833">
    <property type="entry name" value="Thioredoxin-like"/>
    <property type="match status" value="1"/>
</dbReference>
<accession>A0A1Y2FQA8</accession>
<dbReference type="PANTHER" id="PTHR46052:SF1">
    <property type="entry name" value="PHOSDUCIN-LIKE PROTEIN"/>
    <property type="match status" value="1"/>
</dbReference>
<gene>
    <name evidence="2" type="ORF">BCR37DRAFT_206072</name>
</gene>
<proteinExistence type="predicted"/>
<dbReference type="Proteomes" id="UP000193685">
    <property type="component" value="Unassembled WGS sequence"/>
</dbReference>
<reference evidence="2 3" key="1">
    <citation type="submission" date="2016-07" db="EMBL/GenBank/DDBJ databases">
        <title>Pervasive Adenine N6-methylation of Active Genes in Fungi.</title>
        <authorList>
            <consortium name="DOE Joint Genome Institute"/>
            <person name="Mondo S.J."/>
            <person name="Dannebaum R.O."/>
            <person name="Kuo R.C."/>
            <person name="Labutti K."/>
            <person name="Haridas S."/>
            <person name="Kuo A."/>
            <person name="Salamov A."/>
            <person name="Ahrendt S.R."/>
            <person name="Lipzen A."/>
            <person name="Sullivan W."/>
            <person name="Andreopoulos W.B."/>
            <person name="Clum A."/>
            <person name="Lindquist E."/>
            <person name="Daum C."/>
            <person name="Ramamoorthy G.K."/>
            <person name="Gryganskyi A."/>
            <person name="Culley D."/>
            <person name="Magnuson J.K."/>
            <person name="James T.Y."/>
            <person name="O'Malley M.A."/>
            <person name="Stajich J.E."/>
            <person name="Spatafora J.W."/>
            <person name="Visel A."/>
            <person name="Grigoriev I.V."/>
        </authorList>
    </citation>
    <scope>NUCLEOTIDE SEQUENCE [LARGE SCALE GENOMIC DNA]</scope>
    <source>
        <strain evidence="2 3">12-1054</strain>
    </source>
</reference>
<evidence type="ECO:0000313" key="3">
    <source>
        <dbReference type="Proteomes" id="UP000193685"/>
    </source>
</evidence>
<dbReference type="OrthoDB" id="70588at2759"/>
<dbReference type="OMA" id="RVHYADI"/>
<feature type="compositionally biased region" description="Basic and acidic residues" evidence="1">
    <location>
        <begin position="27"/>
        <end position="44"/>
    </location>
</feature>
<dbReference type="InterPro" id="IPR036249">
    <property type="entry name" value="Thioredoxin-like_sf"/>
</dbReference>
<feature type="compositionally biased region" description="Polar residues" evidence="1">
    <location>
        <begin position="58"/>
        <end position="79"/>
    </location>
</feature>
<dbReference type="AlphaFoldDB" id="A0A1Y2FQA8"/>
<keyword evidence="3" id="KW-1185">Reference proteome</keyword>
<organism evidence="2 3">
    <name type="scientific">Protomyces lactucae-debilis</name>
    <dbReference type="NCBI Taxonomy" id="2754530"/>
    <lineage>
        <taxon>Eukaryota</taxon>
        <taxon>Fungi</taxon>
        <taxon>Dikarya</taxon>
        <taxon>Ascomycota</taxon>
        <taxon>Taphrinomycotina</taxon>
        <taxon>Taphrinomycetes</taxon>
        <taxon>Taphrinales</taxon>
        <taxon>Protomycetaceae</taxon>
        <taxon>Protomyces</taxon>
    </lineage>
</organism>
<protein>
    <recommendedName>
        <fullName evidence="4">Thioredoxin-like protein</fullName>
    </recommendedName>
</protein>
<dbReference type="RefSeq" id="XP_040727352.1">
    <property type="nucleotide sequence ID" value="XM_040866389.1"/>
</dbReference>